<dbReference type="Proteomes" id="UP001216638">
    <property type="component" value="Chromosome 2"/>
</dbReference>
<keyword evidence="4 8" id="KW-0805">Transcription regulation</keyword>
<dbReference type="GO" id="GO:0006357">
    <property type="term" value="P:regulation of transcription by RNA polymerase II"/>
    <property type="evidence" value="ECO:0007669"/>
    <property type="project" value="TreeGrafter"/>
</dbReference>
<keyword evidence="5 8" id="KW-0010">Activator</keyword>
<sequence>MDPITRLEDSLDTLLKVMASAIAYLSRKAGHKQVNPRVPLTVIGTTEALPDDELKANREELVHDLVSQAKEVEQHIRALPSLDTNEEARTARLEALQMRLHTANDAYRAAVQEAHTLLGQLDALLERLCAERQTAREVLDPPPTASRGQSGGGVARTT</sequence>
<keyword evidence="6 8" id="KW-0804">Transcription</keyword>
<name>A0AAF0IPR3_9BASI</name>
<keyword evidence="7 8" id="KW-0539">Nucleus</keyword>
<gene>
    <name evidence="10" type="ORF">MBRA1_001838</name>
</gene>
<evidence type="ECO:0000256" key="7">
    <source>
        <dbReference type="ARBA" id="ARBA00023242"/>
    </source>
</evidence>
<keyword evidence="11" id="KW-1185">Reference proteome</keyword>
<dbReference type="Pfam" id="PF11221">
    <property type="entry name" value="Med21"/>
    <property type="match status" value="1"/>
</dbReference>
<dbReference type="InterPro" id="IPR021384">
    <property type="entry name" value="Mediator_Med21"/>
</dbReference>
<dbReference type="GO" id="GO:0016592">
    <property type="term" value="C:mediator complex"/>
    <property type="evidence" value="ECO:0007669"/>
    <property type="project" value="UniProtKB-UniRule"/>
</dbReference>
<dbReference type="PANTHER" id="PTHR13381:SF0">
    <property type="entry name" value="MEDIATOR OF RNA POLYMERASE II TRANSCRIPTION SUBUNIT 21"/>
    <property type="match status" value="1"/>
</dbReference>
<dbReference type="SUPFAM" id="SSF140718">
    <property type="entry name" value="Mediator hinge subcomplex-like"/>
    <property type="match status" value="1"/>
</dbReference>
<evidence type="ECO:0000256" key="3">
    <source>
        <dbReference type="ARBA" id="ARBA00019691"/>
    </source>
</evidence>
<feature type="region of interest" description="Disordered" evidence="9">
    <location>
        <begin position="135"/>
        <end position="158"/>
    </location>
</feature>
<evidence type="ECO:0000256" key="5">
    <source>
        <dbReference type="ARBA" id="ARBA00023159"/>
    </source>
</evidence>
<dbReference type="EMBL" id="CP119952">
    <property type="protein sequence ID" value="WFC95191.1"/>
    <property type="molecule type" value="Genomic_DNA"/>
</dbReference>
<comment type="similarity">
    <text evidence="2 8">Belongs to the Mediator complex subunit 21 family.</text>
</comment>
<dbReference type="PANTHER" id="PTHR13381">
    <property type="entry name" value="RNA POLYMERASE II HOLOENZYME COMPONENT SRB7"/>
    <property type="match status" value="1"/>
</dbReference>
<comment type="function">
    <text evidence="8">Component of the Mediator complex, a coactivator involved in the regulated transcription of nearly all RNA polymerase II-dependent genes. Mediator functions as a bridge to convey information from gene-specific regulatory proteins to the basal RNA polymerase II transcription machinery. Mediator is recruited to promoters by direct interactions with regulatory proteins and serves as a scaffold for the assembly of a functional preinitiation complex with RNA polymerase II and the general transcription factors.</text>
</comment>
<accession>A0AAF0IPR3</accession>
<evidence type="ECO:0000256" key="6">
    <source>
        <dbReference type="ARBA" id="ARBA00023163"/>
    </source>
</evidence>
<evidence type="ECO:0000256" key="8">
    <source>
        <dbReference type="RuleBase" id="RU366036"/>
    </source>
</evidence>
<evidence type="ECO:0000256" key="9">
    <source>
        <dbReference type="SAM" id="MobiDB-lite"/>
    </source>
</evidence>
<dbReference type="AlphaFoldDB" id="A0AAF0IPR3"/>
<dbReference type="GO" id="GO:0003712">
    <property type="term" value="F:transcription coregulator activity"/>
    <property type="evidence" value="ECO:0007669"/>
    <property type="project" value="TreeGrafter"/>
</dbReference>
<comment type="subunit">
    <text evidence="8">Component of the Mediator complex.</text>
</comment>
<evidence type="ECO:0000313" key="11">
    <source>
        <dbReference type="Proteomes" id="UP001216638"/>
    </source>
</evidence>
<organism evidence="10 11">
    <name type="scientific">Malassezia brasiliensis</name>
    <dbReference type="NCBI Taxonomy" id="1821822"/>
    <lineage>
        <taxon>Eukaryota</taxon>
        <taxon>Fungi</taxon>
        <taxon>Dikarya</taxon>
        <taxon>Basidiomycota</taxon>
        <taxon>Ustilaginomycotina</taxon>
        <taxon>Malasseziomycetes</taxon>
        <taxon>Malasseziales</taxon>
        <taxon>Malasseziaceae</taxon>
        <taxon>Malassezia</taxon>
    </lineage>
</organism>
<feature type="compositionally biased region" description="Gly residues" evidence="9">
    <location>
        <begin position="149"/>
        <end position="158"/>
    </location>
</feature>
<evidence type="ECO:0000256" key="2">
    <source>
        <dbReference type="ARBA" id="ARBA00005770"/>
    </source>
</evidence>
<evidence type="ECO:0000256" key="4">
    <source>
        <dbReference type="ARBA" id="ARBA00023015"/>
    </source>
</evidence>
<dbReference type="Gene3D" id="6.10.280.10">
    <property type="entry name" value="Mediator complex, subunit Med21"/>
    <property type="match status" value="1"/>
</dbReference>
<reference evidence="10" key="1">
    <citation type="submission" date="2023-03" db="EMBL/GenBank/DDBJ databases">
        <title>Mating type loci evolution in Malassezia.</title>
        <authorList>
            <person name="Coelho M.A."/>
        </authorList>
    </citation>
    <scope>NUCLEOTIDE SEQUENCE</scope>
    <source>
        <strain evidence="10">CBS 14135</strain>
    </source>
</reference>
<evidence type="ECO:0000313" key="10">
    <source>
        <dbReference type="EMBL" id="WFC95191.1"/>
    </source>
</evidence>
<proteinExistence type="inferred from homology"/>
<evidence type="ECO:0000256" key="1">
    <source>
        <dbReference type="ARBA" id="ARBA00004123"/>
    </source>
</evidence>
<protein>
    <recommendedName>
        <fullName evidence="3 8">Mediator of RNA polymerase II transcription subunit 21</fullName>
    </recommendedName>
</protein>
<comment type="subcellular location">
    <subcellularLocation>
        <location evidence="1 8">Nucleus</location>
    </subcellularLocation>
</comment>
<dbReference type="InterPro" id="IPR037212">
    <property type="entry name" value="Med7/Med21-like"/>
</dbReference>